<reference evidence="1 2" key="1">
    <citation type="journal article" date="2011" name="Syst. Appl. Microbiol.">
        <title>Defluviimonas denitrificans gen. nov., sp. nov., and Pararhodobacter aggregans gen. nov., sp. nov., non-phototrophic Rhodobacteraceae from the biofilter of a marine aquaculture.</title>
        <authorList>
            <person name="Foesel B.U."/>
            <person name="Drake H.L."/>
            <person name="Schramm A."/>
        </authorList>
    </citation>
    <scope>NUCLEOTIDE SEQUENCE [LARGE SCALE GENOMIC DNA]</scope>
    <source>
        <strain evidence="1 2">D1-19</strain>
    </source>
</reference>
<comment type="caution">
    <text evidence="1">The sequence shown here is derived from an EMBL/GenBank/DDBJ whole genome shotgun (WGS) entry which is preliminary data.</text>
</comment>
<sequence>MNVRIDKPSLILREELARLAGLEQRTGAVPPTALGYAGDGTTKTFACRAGHRPGVVWKDGVMQRQGPGDAYVVSYDGFTHKVVFAVAPAVAARVDILQWRA</sequence>
<gene>
    <name evidence="1" type="ORF">DDE23_11380</name>
</gene>
<accession>A0A2T7URQ1</accession>
<dbReference type="Proteomes" id="UP000244810">
    <property type="component" value="Unassembled WGS sequence"/>
</dbReference>
<keyword evidence="2" id="KW-1185">Reference proteome</keyword>
<dbReference type="EMBL" id="QDDR01000005">
    <property type="protein sequence ID" value="PVE47435.1"/>
    <property type="molecule type" value="Genomic_DNA"/>
</dbReference>
<dbReference type="AlphaFoldDB" id="A0A2T7URQ1"/>
<protein>
    <submittedName>
        <fullName evidence="1">Uncharacterized protein</fullName>
    </submittedName>
</protein>
<proteinExistence type="predicted"/>
<name>A0A2T7URQ1_9RHOB</name>
<organism evidence="1 2">
    <name type="scientific">Pararhodobacter aggregans</name>
    <dbReference type="NCBI Taxonomy" id="404875"/>
    <lineage>
        <taxon>Bacteria</taxon>
        <taxon>Pseudomonadati</taxon>
        <taxon>Pseudomonadota</taxon>
        <taxon>Alphaproteobacteria</taxon>
        <taxon>Rhodobacterales</taxon>
        <taxon>Paracoccaceae</taxon>
        <taxon>Pararhodobacter</taxon>
    </lineage>
</organism>
<dbReference type="RefSeq" id="WP_107753822.1">
    <property type="nucleotide sequence ID" value="NZ_QBKF01000011.1"/>
</dbReference>
<evidence type="ECO:0000313" key="1">
    <source>
        <dbReference type="EMBL" id="PVE47435.1"/>
    </source>
</evidence>
<evidence type="ECO:0000313" key="2">
    <source>
        <dbReference type="Proteomes" id="UP000244810"/>
    </source>
</evidence>